<dbReference type="InterPro" id="IPR052959">
    <property type="entry name" value="Inner_membrane_assoc"/>
</dbReference>
<dbReference type="EMBL" id="CP145316">
    <property type="protein sequence ID" value="XAM17874.1"/>
    <property type="molecule type" value="Genomic_DNA"/>
</dbReference>
<name>A0ABZ3F633_9HELI</name>
<dbReference type="InterPro" id="IPR007436">
    <property type="entry name" value="DUF485"/>
</dbReference>
<keyword evidence="3" id="KW-1185">Reference proteome</keyword>
<evidence type="ECO:0000313" key="3">
    <source>
        <dbReference type="Proteomes" id="UP001434737"/>
    </source>
</evidence>
<evidence type="ECO:0000256" key="1">
    <source>
        <dbReference type="SAM" id="Phobius"/>
    </source>
</evidence>
<protein>
    <submittedName>
        <fullName evidence="2">DUF485 domain-containing protein</fullName>
    </submittedName>
</protein>
<keyword evidence="1" id="KW-1133">Transmembrane helix</keyword>
<reference evidence="2 3" key="1">
    <citation type="submission" date="2024-02" db="EMBL/GenBank/DDBJ databases">
        <title>Genome and pathogenicity analysis of Helicobacter mastomyrinus isolated from mice.</title>
        <authorList>
            <person name="Zhu L."/>
        </authorList>
    </citation>
    <scope>NUCLEOTIDE SEQUENCE [LARGE SCALE GENOMIC DNA]</scope>
    <source>
        <strain evidence="2 3">Hm-17</strain>
    </source>
</reference>
<dbReference type="PANTHER" id="PTHR38598">
    <property type="entry name" value="INNER MEMBRANE PROTEIN YJCH"/>
    <property type="match status" value="1"/>
</dbReference>
<keyword evidence="1" id="KW-0812">Transmembrane</keyword>
<feature type="transmembrane region" description="Helical" evidence="1">
    <location>
        <begin position="32"/>
        <end position="54"/>
    </location>
</feature>
<dbReference type="PANTHER" id="PTHR38598:SF1">
    <property type="entry name" value="INNER MEMBRANE PROTEIN YJCH"/>
    <property type="match status" value="1"/>
</dbReference>
<dbReference type="Proteomes" id="UP001434737">
    <property type="component" value="Chromosome"/>
</dbReference>
<organism evidence="2 3">
    <name type="scientific">Helicobacter mastomyrinus</name>
    <dbReference type="NCBI Taxonomy" id="287948"/>
    <lineage>
        <taxon>Bacteria</taxon>
        <taxon>Pseudomonadati</taxon>
        <taxon>Campylobacterota</taxon>
        <taxon>Epsilonproteobacteria</taxon>
        <taxon>Campylobacterales</taxon>
        <taxon>Helicobacteraceae</taxon>
        <taxon>Helicobacter</taxon>
    </lineage>
</organism>
<dbReference type="Pfam" id="PF04341">
    <property type="entry name" value="DUF485"/>
    <property type="match status" value="1"/>
</dbReference>
<proteinExistence type="predicted"/>
<keyword evidence="1" id="KW-0472">Membrane</keyword>
<gene>
    <name evidence="2" type="ORF">V3I05_09310</name>
</gene>
<accession>A0ABZ3F633</accession>
<evidence type="ECO:0000313" key="2">
    <source>
        <dbReference type="EMBL" id="XAM17874.1"/>
    </source>
</evidence>
<sequence>MTCEKAYCEPQNLEQKKLFEEYENFMRFKLNFALFLSFIILGAYFSFLALVGFFPDFLGISIGESAITLGIVFGICAILLGVLGTYVYSFIANNFLDKRQEELLAKMKEAKLII</sequence>
<feature type="transmembrane region" description="Helical" evidence="1">
    <location>
        <begin position="66"/>
        <end position="91"/>
    </location>
</feature>
<dbReference type="RefSeq" id="WP_295701535.1">
    <property type="nucleotide sequence ID" value="NZ_CP145316.1"/>
</dbReference>